<evidence type="ECO:0000256" key="1">
    <source>
        <dbReference type="SAM" id="Phobius"/>
    </source>
</evidence>
<evidence type="ECO:0008006" key="4">
    <source>
        <dbReference type="Google" id="ProtNLM"/>
    </source>
</evidence>
<gene>
    <name evidence="2" type="ORF">PMAYCL1PPCAC_17079</name>
</gene>
<keyword evidence="3" id="KW-1185">Reference proteome</keyword>
<comment type="caution">
    <text evidence="2">The sequence shown here is derived from an EMBL/GenBank/DDBJ whole genome shotgun (WGS) entry which is preliminary data.</text>
</comment>
<dbReference type="Pfam" id="PF10326">
    <property type="entry name" value="7TM_GPCR_Str"/>
    <property type="match status" value="1"/>
</dbReference>
<dbReference type="AlphaFoldDB" id="A0AAN5CM57"/>
<evidence type="ECO:0000313" key="2">
    <source>
        <dbReference type="EMBL" id="GMR46884.1"/>
    </source>
</evidence>
<keyword evidence="1" id="KW-1133">Transmembrane helix</keyword>
<proteinExistence type="predicted"/>
<dbReference type="Proteomes" id="UP001328107">
    <property type="component" value="Unassembled WGS sequence"/>
</dbReference>
<dbReference type="PANTHER" id="PTHR45907:SF16">
    <property type="entry name" value="SERPENTINE RECEPTOR, CLASS J"/>
    <property type="match status" value="1"/>
</dbReference>
<dbReference type="EMBL" id="BTRK01000004">
    <property type="protein sequence ID" value="GMR46884.1"/>
    <property type="molecule type" value="Genomic_DNA"/>
</dbReference>
<feature type="transmembrane region" description="Helical" evidence="1">
    <location>
        <begin position="116"/>
        <end position="144"/>
    </location>
</feature>
<name>A0AAN5CM57_9BILA</name>
<organism evidence="2 3">
    <name type="scientific">Pristionchus mayeri</name>
    <dbReference type="NCBI Taxonomy" id="1317129"/>
    <lineage>
        <taxon>Eukaryota</taxon>
        <taxon>Metazoa</taxon>
        <taxon>Ecdysozoa</taxon>
        <taxon>Nematoda</taxon>
        <taxon>Chromadorea</taxon>
        <taxon>Rhabditida</taxon>
        <taxon>Rhabditina</taxon>
        <taxon>Diplogasteromorpha</taxon>
        <taxon>Diplogasteroidea</taxon>
        <taxon>Neodiplogasteridae</taxon>
        <taxon>Pristionchus</taxon>
    </lineage>
</organism>
<dbReference type="InterPro" id="IPR019428">
    <property type="entry name" value="7TM_GPCR_serpentine_rcpt_Str"/>
</dbReference>
<feature type="transmembrane region" description="Helical" evidence="1">
    <location>
        <begin position="82"/>
        <end position="104"/>
    </location>
</feature>
<evidence type="ECO:0000313" key="3">
    <source>
        <dbReference type="Proteomes" id="UP001328107"/>
    </source>
</evidence>
<feature type="transmembrane region" description="Helical" evidence="1">
    <location>
        <begin position="40"/>
        <end position="62"/>
    </location>
</feature>
<feature type="non-terminal residue" evidence="2">
    <location>
        <position position="1"/>
    </location>
</feature>
<accession>A0AAN5CM57</accession>
<dbReference type="PANTHER" id="PTHR45907">
    <property type="entry name" value="SERPENTINE RECEPTOR, CLASS J"/>
    <property type="match status" value="1"/>
</dbReference>
<feature type="transmembrane region" description="Helical" evidence="1">
    <location>
        <begin position="6"/>
        <end position="28"/>
    </location>
</feature>
<dbReference type="InterPro" id="IPR019423">
    <property type="entry name" value="7TM_GPCR_serpentine_rcpt_Srj"/>
</dbReference>
<keyword evidence="1" id="KW-0812">Transmembrane</keyword>
<sequence>LQQFTGVFQICATTLAYFMNCILIYIVLKSGNKEIGNYRIIIIYFALSDIYYNTVHFVVYPIPECIGNAFFMRGHGFYEELLGVGVYMGAYGHAFPILIFHFLYRVLAVKYPDYLRYFPLFLSVLVTFTAANNALWFSIFYWFFHPDEEILLALTPIYNGSTVLPVVHTIEYAAKHSQALYWVGDQ</sequence>
<protein>
    <recommendedName>
        <fullName evidence="4">G protein-coupled receptor</fullName>
    </recommendedName>
</protein>
<keyword evidence="1" id="KW-0472">Membrane</keyword>
<reference evidence="3" key="1">
    <citation type="submission" date="2022-10" db="EMBL/GenBank/DDBJ databases">
        <title>Genome assembly of Pristionchus species.</title>
        <authorList>
            <person name="Yoshida K."/>
            <person name="Sommer R.J."/>
        </authorList>
    </citation>
    <scope>NUCLEOTIDE SEQUENCE [LARGE SCALE GENOMIC DNA]</scope>
    <source>
        <strain evidence="3">RS5460</strain>
    </source>
</reference>